<dbReference type="InterPro" id="IPR000719">
    <property type="entry name" value="Prot_kinase_dom"/>
</dbReference>
<dbReference type="PANTHER" id="PTHR46146:SF23">
    <property type="entry name" value="PROTEIN KINASE DOMAIN-CONTAINING PROTEIN"/>
    <property type="match status" value="1"/>
</dbReference>
<dbReference type="PROSITE" id="PS00108">
    <property type="entry name" value="PROTEIN_KINASE_ST"/>
    <property type="match status" value="1"/>
</dbReference>
<dbReference type="Gene3D" id="3.30.200.20">
    <property type="entry name" value="Phosphorylase Kinase, domain 1"/>
    <property type="match status" value="1"/>
</dbReference>
<accession>A0A9Q0KZ64</accession>
<dbReference type="EMBL" id="JAMYWD010000002">
    <property type="protein sequence ID" value="KAJ4978969.1"/>
    <property type="molecule type" value="Genomic_DNA"/>
</dbReference>
<dbReference type="AlphaFoldDB" id="A0A9Q0KZ64"/>
<dbReference type="PROSITE" id="PS00107">
    <property type="entry name" value="PROTEIN_KINASE_ATP"/>
    <property type="match status" value="1"/>
</dbReference>
<sequence length="507" mass="55712">MGYLSCRAESAVLTSNSHTSTSTSSTYSAHKSKKKNHREEPIKIQQFEYSDLETATNGFSEQKLLGRGSHGCVYKGVLRSGRLVAVKRPSRGGATASRAASSADNNSNEVDNEIDILSNIHSPRLVNLVGFTNDSRDRLLVIEFMCNGTLYEVIHNSSRPPNWGRRIRLALQTAEAIDTLHSSIPPVIHRDIKSANVLIDRNFNARLGDFGLALRCHVDNFRLRSTPPAGTMGYLDPGYLTPDNLSTKTDVFSFGILLLEIISGRKAIDVGYSPPSIVDWAIPLIRKGKLLSIYDPTIAPPRDPMVRKQLAVIAGKCVRSCRERRPSMKEIVDCLSVLSKMVPVHSWNGLSVSNPCLMVETVGCPVESENAHLNSKSRRLEENGDLMDSRSSRPLRYSRRVYSDLGLVFRSNLMDLMAGTDGDLSFQGEADGVDHSSSSTIQGFSGHRRIRSVGSNYDRDGVVQLRRNQSVGGTLRQRVSCVDNRAINAKAAKPVACNASTSRAQLV</sequence>
<dbReference type="PROSITE" id="PS50011">
    <property type="entry name" value="PROTEIN_KINASE_DOM"/>
    <property type="match status" value="1"/>
</dbReference>
<evidence type="ECO:0000256" key="2">
    <source>
        <dbReference type="ARBA" id="ARBA00022741"/>
    </source>
</evidence>
<protein>
    <recommendedName>
        <fullName evidence="7">Protein kinase domain-containing protein</fullName>
    </recommendedName>
</protein>
<keyword evidence="4 5" id="KW-0067">ATP-binding</keyword>
<dbReference type="SUPFAM" id="SSF56112">
    <property type="entry name" value="Protein kinase-like (PK-like)"/>
    <property type="match status" value="1"/>
</dbReference>
<dbReference type="Pfam" id="PF00069">
    <property type="entry name" value="Pkinase"/>
    <property type="match status" value="1"/>
</dbReference>
<evidence type="ECO:0000256" key="6">
    <source>
        <dbReference type="SAM" id="MobiDB-lite"/>
    </source>
</evidence>
<evidence type="ECO:0000256" key="1">
    <source>
        <dbReference type="ARBA" id="ARBA00022679"/>
    </source>
</evidence>
<dbReference type="OrthoDB" id="4062651at2759"/>
<dbReference type="Gene3D" id="1.10.510.10">
    <property type="entry name" value="Transferase(Phosphotransferase) domain 1"/>
    <property type="match status" value="1"/>
</dbReference>
<dbReference type="PANTHER" id="PTHR46146">
    <property type="entry name" value="SERINE/THREONINE-PROTEIN KINASE-LIKE PROTEIN CCR4"/>
    <property type="match status" value="1"/>
</dbReference>
<keyword evidence="9" id="KW-1185">Reference proteome</keyword>
<dbReference type="InterPro" id="IPR008271">
    <property type="entry name" value="Ser/Thr_kinase_AS"/>
</dbReference>
<proteinExistence type="predicted"/>
<feature type="region of interest" description="Disordered" evidence="6">
    <location>
        <begin position="14"/>
        <end position="41"/>
    </location>
</feature>
<gene>
    <name evidence="8" type="ORF">NE237_009749</name>
</gene>
<evidence type="ECO:0000256" key="5">
    <source>
        <dbReference type="PROSITE-ProRule" id="PRU10141"/>
    </source>
</evidence>
<feature type="compositionally biased region" description="Low complexity" evidence="6">
    <location>
        <begin position="91"/>
        <end position="108"/>
    </location>
</feature>
<evidence type="ECO:0000313" key="8">
    <source>
        <dbReference type="EMBL" id="KAJ4978969.1"/>
    </source>
</evidence>
<comment type="caution">
    <text evidence="8">The sequence shown here is derived from an EMBL/GenBank/DDBJ whole genome shotgun (WGS) entry which is preliminary data.</text>
</comment>
<feature type="region of interest" description="Disordered" evidence="6">
    <location>
        <begin position="89"/>
        <end position="108"/>
    </location>
</feature>
<dbReference type="InterPro" id="IPR011009">
    <property type="entry name" value="Kinase-like_dom_sf"/>
</dbReference>
<feature type="binding site" evidence="5">
    <location>
        <position position="87"/>
    </location>
    <ligand>
        <name>ATP</name>
        <dbReference type="ChEBI" id="CHEBI:30616"/>
    </ligand>
</feature>
<keyword evidence="2 5" id="KW-0547">Nucleotide-binding</keyword>
<dbReference type="GO" id="GO:0005524">
    <property type="term" value="F:ATP binding"/>
    <property type="evidence" value="ECO:0007669"/>
    <property type="project" value="UniProtKB-UniRule"/>
</dbReference>
<dbReference type="SMART" id="SM00220">
    <property type="entry name" value="S_TKc"/>
    <property type="match status" value="1"/>
</dbReference>
<keyword evidence="1" id="KW-0808">Transferase</keyword>
<dbReference type="GO" id="GO:0004672">
    <property type="term" value="F:protein kinase activity"/>
    <property type="evidence" value="ECO:0007669"/>
    <property type="project" value="InterPro"/>
</dbReference>
<keyword evidence="3" id="KW-0418">Kinase</keyword>
<feature type="compositionally biased region" description="Low complexity" evidence="6">
    <location>
        <begin position="14"/>
        <end position="29"/>
    </location>
</feature>
<dbReference type="FunFam" id="1.10.510.10:FF:000540">
    <property type="entry name" value="Serine/threonine-protein kinase-like protein"/>
    <property type="match status" value="1"/>
</dbReference>
<dbReference type="Proteomes" id="UP001141806">
    <property type="component" value="Unassembled WGS sequence"/>
</dbReference>
<organism evidence="8 9">
    <name type="scientific">Protea cynaroides</name>
    <dbReference type="NCBI Taxonomy" id="273540"/>
    <lineage>
        <taxon>Eukaryota</taxon>
        <taxon>Viridiplantae</taxon>
        <taxon>Streptophyta</taxon>
        <taxon>Embryophyta</taxon>
        <taxon>Tracheophyta</taxon>
        <taxon>Spermatophyta</taxon>
        <taxon>Magnoliopsida</taxon>
        <taxon>Proteales</taxon>
        <taxon>Proteaceae</taxon>
        <taxon>Protea</taxon>
    </lineage>
</organism>
<reference evidence="8" key="1">
    <citation type="journal article" date="2023" name="Plant J.">
        <title>The genome of the king protea, Protea cynaroides.</title>
        <authorList>
            <person name="Chang J."/>
            <person name="Duong T.A."/>
            <person name="Schoeman C."/>
            <person name="Ma X."/>
            <person name="Roodt D."/>
            <person name="Barker N."/>
            <person name="Li Z."/>
            <person name="Van de Peer Y."/>
            <person name="Mizrachi E."/>
        </authorList>
    </citation>
    <scope>NUCLEOTIDE SEQUENCE</scope>
    <source>
        <tissue evidence="8">Young leaves</tissue>
    </source>
</reference>
<feature type="domain" description="Protein kinase" evidence="7">
    <location>
        <begin position="59"/>
        <end position="348"/>
    </location>
</feature>
<dbReference type="InterPro" id="IPR017441">
    <property type="entry name" value="Protein_kinase_ATP_BS"/>
</dbReference>
<evidence type="ECO:0000256" key="3">
    <source>
        <dbReference type="ARBA" id="ARBA00022777"/>
    </source>
</evidence>
<name>A0A9Q0KZ64_9MAGN</name>
<evidence type="ECO:0000256" key="4">
    <source>
        <dbReference type="ARBA" id="ARBA00022840"/>
    </source>
</evidence>
<evidence type="ECO:0000313" key="9">
    <source>
        <dbReference type="Proteomes" id="UP001141806"/>
    </source>
</evidence>
<evidence type="ECO:0000259" key="7">
    <source>
        <dbReference type="PROSITE" id="PS50011"/>
    </source>
</evidence>